<evidence type="ECO:0000313" key="16">
    <source>
        <dbReference type="EMBL" id="OOM56647.1"/>
    </source>
</evidence>
<evidence type="ECO:0000259" key="8">
    <source>
        <dbReference type="PROSITE" id="PS51100"/>
    </source>
</evidence>
<dbReference type="PANTHER" id="PTHR34581">
    <property type="entry name" value="PTS SYSTEM N,N'-DIACETYLCHITOBIOSE-SPECIFIC EIIB COMPONENT"/>
    <property type="match status" value="1"/>
</dbReference>
<keyword evidence="4 16" id="KW-0808">Transferase</keyword>
<dbReference type="OMA" id="IKEYDVC"/>
<evidence type="ECO:0000256" key="4">
    <source>
        <dbReference type="ARBA" id="ARBA00022679"/>
    </source>
</evidence>
<dbReference type="GO" id="GO:0009401">
    <property type="term" value="P:phosphoenolpyruvate-dependent sugar phosphotransferase system"/>
    <property type="evidence" value="ECO:0007669"/>
    <property type="project" value="UniProtKB-KW"/>
</dbReference>
<reference evidence="16 20" key="3">
    <citation type="submission" date="2016-05" db="EMBL/GenBank/DDBJ databases">
        <title>Microbial solvent formation.</title>
        <authorList>
            <person name="Poehlein A."/>
            <person name="Montoya Solano J.D."/>
            <person name="Flitsch S."/>
            <person name="Krabben P."/>
            <person name="Duerre P."/>
            <person name="Daniel R."/>
        </authorList>
    </citation>
    <scope>NUCLEOTIDE SEQUENCE [LARGE SCALE GENOMIC DNA]</scope>
    <source>
        <strain evidence="16 20">DSM 53</strain>
    </source>
</reference>
<dbReference type="GO" id="GO:0008982">
    <property type="term" value="F:protein-N(PI)-phosphohistidine-sugar phosphotransferase activity"/>
    <property type="evidence" value="ECO:0007669"/>
    <property type="project" value="InterPro"/>
</dbReference>
<dbReference type="RefSeq" id="WP_012060794.1">
    <property type="nucleotide sequence ID" value="NZ_BKAK01000006.1"/>
</dbReference>
<evidence type="ECO:0000313" key="21">
    <source>
        <dbReference type="Proteomes" id="UP000587880"/>
    </source>
</evidence>
<dbReference type="Proteomes" id="UP001194098">
    <property type="component" value="Unassembled WGS sequence"/>
</dbReference>
<dbReference type="CDD" id="cd05564">
    <property type="entry name" value="PTS_IIB_chitobiose_lichenan"/>
    <property type="match status" value="1"/>
</dbReference>
<reference evidence="14" key="7">
    <citation type="submission" date="2020-05" db="EMBL/GenBank/DDBJ databases">
        <title>Genomic insights into acetone-butanol-ethanol (ABE) fermentation by sequencing solventogenic clostridia strains.</title>
        <authorList>
            <person name="Brown S."/>
        </authorList>
    </citation>
    <scope>NUCLEOTIDE SEQUENCE</scope>
    <source>
        <strain evidence="15">DJ123</strain>
        <strain evidence="14">DJ126</strain>
    </source>
</reference>
<keyword evidence="6" id="KW-0418">Kinase</keyword>
<proteinExistence type="predicted"/>
<dbReference type="AlphaFoldDB" id="A0A0B5QU07"/>
<keyword evidence="5" id="KW-0598">Phosphotransferase system</keyword>
<dbReference type="Proteomes" id="UP000822184">
    <property type="component" value="Unassembled WGS sequence"/>
</dbReference>
<keyword evidence="3 9" id="KW-0762">Sugar transport</keyword>
<evidence type="ECO:0000313" key="13">
    <source>
        <dbReference type="EMBL" id="NRT91026.1"/>
    </source>
</evidence>
<reference evidence="12 21" key="5">
    <citation type="submission" date="2020-04" db="EMBL/GenBank/DDBJ databases">
        <authorList>
            <person name="Hitch T.C.A."/>
            <person name="Wylensek D."/>
            <person name="Clavel T."/>
        </authorList>
    </citation>
    <scope>NUCLEOTIDE SEQUENCE [LARGE SCALE GENOMIC DNA]</scope>
    <source>
        <strain evidence="12 21">WB01_NA02</strain>
    </source>
</reference>
<dbReference type="GO" id="GO:0016301">
    <property type="term" value="F:kinase activity"/>
    <property type="evidence" value="ECO:0007669"/>
    <property type="project" value="UniProtKB-KW"/>
</dbReference>
<dbReference type="EMBL" id="JABAGV010000116">
    <property type="protein sequence ID" value="MBC2477721.1"/>
    <property type="molecule type" value="Genomic_DNA"/>
</dbReference>
<dbReference type="Proteomes" id="UP000190959">
    <property type="component" value="Unassembled WGS sequence"/>
</dbReference>
<keyword evidence="2" id="KW-0597">Phosphoprotein</keyword>
<dbReference type="EMBL" id="CP010086">
    <property type="protein sequence ID" value="AJH01707.1"/>
    <property type="molecule type" value="Genomic_DNA"/>
</dbReference>
<evidence type="ECO:0000313" key="10">
    <source>
        <dbReference type="EMBL" id="MBC2477721.1"/>
    </source>
</evidence>
<reference evidence="18" key="1">
    <citation type="submission" date="2014-12" db="EMBL/GenBank/DDBJ databases">
        <title>Genome sequence of Clostridium beijerinckii strain 59B.</title>
        <authorList>
            <person name="Little G.T."/>
            <person name="Minton N.P."/>
        </authorList>
    </citation>
    <scope>NUCLEOTIDE SEQUENCE [LARGE SCALE GENOMIC DNA]</scope>
    <source>
        <strain evidence="18">59B</strain>
    </source>
</reference>
<evidence type="ECO:0000313" key="11">
    <source>
        <dbReference type="EMBL" id="MBF7808606.1"/>
    </source>
</evidence>
<dbReference type="PANTHER" id="PTHR34581:SF2">
    <property type="entry name" value="PTS SYSTEM N,N'-DIACETYLCHITOBIOSE-SPECIFIC EIIB COMPONENT"/>
    <property type="match status" value="1"/>
</dbReference>
<reference evidence="10" key="10">
    <citation type="journal article" date="2022" name="Nat. Biotechnol.">
        <title>Carbon-negative production of acetone and isopropanol by gas fermentation at industrial pilot scale.</title>
        <authorList>
            <person name="Liew F.E."/>
            <person name="Nogle R."/>
            <person name="Abdalla T."/>
            <person name="Rasor B.J."/>
            <person name="Canter C."/>
            <person name="Jensen R.O."/>
            <person name="Wang L."/>
            <person name="Strutz J."/>
            <person name="Chirania P."/>
            <person name="De Tissera S."/>
            <person name="Mueller A.P."/>
            <person name="Ruan Z."/>
            <person name="Gao A."/>
            <person name="Tran L."/>
            <person name="Engle N.L."/>
            <person name="Bromley J.C."/>
            <person name="Daniell J."/>
            <person name="Conrado R."/>
            <person name="Tschaplinski T.J."/>
            <person name="Giannone R.J."/>
            <person name="Hettich R.L."/>
            <person name="Karim A.S."/>
            <person name="Simpson S.D."/>
            <person name="Brown S.D."/>
            <person name="Leang C."/>
            <person name="Jewett M.C."/>
            <person name="Kopke M."/>
        </authorList>
    </citation>
    <scope>NUCLEOTIDE SEQUENCE</scope>
    <source>
        <strain evidence="10">DJ015</strain>
        <strain evidence="13">DJ080</strain>
    </source>
</reference>
<dbReference type="EMBL" id="JABTDW010000001">
    <property type="protein sequence ID" value="NSB12593.1"/>
    <property type="molecule type" value="Genomic_DNA"/>
</dbReference>
<evidence type="ECO:0000313" key="20">
    <source>
        <dbReference type="Proteomes" id="UP000190973"/>
    </source>
</evidence>
<protein>
    <submittedName>
        <fullName evidence="16">Lichenan-specific phosphotransferase enzyme IIB component</fullName>
        <ecNumber evidence="16">2.7.1.191</ecNumber>
    </submittedName>
    <submittedName>
        <fullName evidence="9">PTS sugar transporter subunit IIB</fullName>
    </submittedName>
    <submittedName>
        <fullName evidence="13">PTS system cellobiose-specific IIB component</fullName>
    </submittedName>
</protein>
<evidence type="ECO:0000313" key="14">
    <source>
        <dbReference type="EMBL" id="NRV09480.1"/>
    </source>
</evidence>
<reference evidence="13" key="8">
    <citation type="submission" date="2020-05" db="EMBL/GenBank/DDBJ databases">
        <authorList>
            <person name="Brown S."/>
            <person name="Huntemann M."/>
            <person name="Clum A."/>
            <person name="Spunde A."/>
            <person name="Palaniappan K."/>
            <person name="Ritter S."/>
            <person name="Mikhailova N."/>
            <person name="Chen I.-M."/>
            <person name="Stamatis D."/>
            <person name="Reddy T."/>
            <person name="O'Malley R."/>
            <person name="Daum C."/>
            <person name="Shapiro N."/>
            <person name="Ivanova N."/>
            <person name="Kyrpides N."/>
            <person name="Woyke T."/>
        </authorList>
    </citation>
    <scope>NUCLEOTIDE SEQUENCE</scope>
    <source>
        <strain evidence="13">DJ080</strain>
    </source>
</reference>
<evidence type="ECO:0000313" key="9">
    <source>
        <dbReference type="EMBL" id="AJH01707.1"/>
    </source>
</evidence>
<evidence type="ECO:0000256" key="1">
    <source>
        <dbReference type="ARBA" id="ARBA00022448"/>
    </source>
</evidence>
<dbReference type="InterPro" id="IPR036095">
    <property type="entry name" value="PTS_EIIB-like_sf"/>
</dbReference>
<accession>A0A0B5QU07</accession>
<reference evidence="17 19" key="4">
    <citation type="submission" date="2017-02" db="EMBL/GenBank/DDBJ databases">
        <title>Genome sequence of Clostridium beijerinckii Br21.</title>
        <authorList>
            <person name="Fonseca B.C."/>
            <person name="Guazzaroni M.E."/>
            <person name="Riano-Pachon D.M."/>
            <person name="Reginatto V."/>
        </authorList>
    </citation>
    <scope>NUCLEOTIDE SEQUENCE [LARGE SCALE GENOMIC DNA]</scope>
    <source>
        <strain evidence="17 19">Br21</strain>
    </source>
</reference>
<dbReference type="STRING" id="1520.LF65_05182"/>
<evidence type="ECO:0000313" key="17">
    <source>
        <dbReference type="EMBL" id="OOP74898.1"/>
    </source>
</evidence>
<evidence type="ECO:0000256" key="2">
    <source>
        <dbReference type="ARBA" id="ARBA00022553"/>
    </source>
</evidence>
<dbReference type="EMBL" id="JABSXK010000001">
    <property type="protein sequence ID" value="NRV09480.1"/>
    <property type="molecule type" value="Genomic_DNA"/>
</dbReference>
<dbReference type="EMBL" id="JABAGD010000046">
    <property type="protein sequence ID" value="NMF06991.1"/>
    <property type="molecule type" value="Genomic_DNA"/>
</dbReference>
<evidence type="ECO:0000256" key="6">
    <source>
        <dbReference type="ARBA" id="ARBA00022777"/>
    </source>
</evidence>
<dbReference type="InterPro" id="IPR013012">
    <property type="entry name" value="PTS_EIIB_3"/>
</dbReference>
<organism evidence="9 18">
    <name type="scientific">Clostridium beijerinckii</name>
    <name type="common">Clostridium MP</name>
    <dbReference type="NCBI Taxonomy" id="1520"/>
    <lineage>
        <taxon>Bacteria</taxon>
        <taxon>Bacillati</taxon>
        <taxon>Bacillota</taxon>
        <taxon>Clostridia</taxon>
        <taxon>Eubacteriales</taxon>
        <taxon>Clostridiaceae</taxon>
        <taxon>Clostridium</taxon>
    </lineage>
</organism>
<dbReference type="EMBL" id="LZZI01000122">
    <property type="protein sequence ID" value="OOM56647.1"/>
    <property type="molecule type" value="Genomic_DNA"/>
</dbReference>
<dbReference type="Proteomes" id="UP001193748">
    <property type="component" value="Unassembled WGS sequence"/>
</dbReference>
<evidence type="ECO:0000313" key="19">
    <source>
        <dbReference type="Proteomes" id="UP000190959"/>
    </source>
</evidence>
<evidence type="ECO:0000313" key="12">
    <source>
        <dbReference type="EMBL" id="NMF06991.1"/>
    </source>
</evidence>
<dbReference type="EC" id="2.7.1.191" evidence="16"/>
<dbReference type="EMBL" id="JADOEF010000001">
    <property type="protein sequence ID" value="MBF7808606.1"/>
    <property type="molecule type" value="Genomic_DNA"/>
</dbReference>
<feature type="modified residue" description="Phosphocysteine; by EIIA" evidence="7">
    <location>
        <position position="8"/>
    </location>
</feature>
<sequence>MVTIKLFCASGMSTSVLVNKMKEAAKAKGVDAEIIAFPESQMDRHLDSMDVALLGPQVGYTLGKAKKLCEPHGIPVEVIPMVDYGMMNGAKVLDLALNLAKNK</sequence>
<dbReference type="GeneID" id="66347496"/>
<dbReference type="Proteomes" id="UP000587880">
    <property type="component" value="Unassembled WGS sequence"/>
</dbReference>
<dbReference type="Gene3D" id="3.40.50.2300">
    <property type="match status" value="1"/>
</dbReference>
<evidence type="ECO:0000256" key="3">
    <source>
        <dbReference type="ARBA" id="ARBA00022597"/>
    </source>
</evidence>
<reference evidence="9" key="2">
    <citation type="submission" date="2016-02" db="EMBL/GenBank/DDBJ databases">
        <title>Genome sequence of Clostridium beijerinckii strain 59B.</title>
        <authorList>
            <person name="Little G.T."/>
            <person name="Minton N.P."/>
        </authorList>
    </citation>
    <scope>NUCLEOTIDE SEQUENCE</scope>
    <source>
        <strain evidence="9">NCIMB 14988</strain>
    </source>
</reference>
<dbReference type="EMBL" id="JABSWW010000001">
    <property type="protein sequence ID" value="NRT91026.1"/>
    <property type="molecule type" value="Genomic_DNA"/>
</dbReference>
<gene>
    <name evidence="16" type="primary">licB_6</name>
    <name evidence="13" type="ORF">B0H41_004705</name>
    <name evidence="15" type="ORF">BCD95_000852</name>
    <name evidence="17" type="ORF">CBEIBR21_01655</name>
    <name evidence="16" type="ORF">CLBCK_42980</name>
    <name evidence="14" type="ORF">DFH45_002443</name>
    <name evidence="12" type="ORF">HF849_20055</name>
    <name evidence="10" type="ORF">HGI39_24140</name>
    <name evidence="11" type="ORF">IS491_08055</name>
    <name evidence="9" type="ORF">LF65_05182</name>
</gene>
<dbReference type="Proteomes" id="UP000190973">
    <property type="component" value="Unassembled WGS sequence"/>
</dbReference>
<dbReference type="EMBL" id="MWMH01000001">
    <property type="protein sequence ID" value="OOP74898.1"/>
    <property type="molecule type" value="Genomic_DNA"/>
</dbReference>
<dbReference type="InterPro" id="IPR051819">
    <property type="entry name" value="PTS_sugar-specific_EIIB"/>
</dbReference>
<dbReference type="Proteomes" id="UP000821656">
    <property type="component" value="Unassembled WGS sequence"/>
</dbReference>
<keyword evidence="1" id="KW-0813">Transport</keyword>
<reference evidence="11" key="9">
    <citation type="submission" date="2020-11" db="EMBL/GenBank/DDBJ databases">
        <authorList>
            <person name="Thieme N."/>
            <person name="Liebl W."/>
            <person name="Zverlov V."/>
        </authorList>
    </citation>
    <scope>NUCLEOTIDE SEQUENCE</scope>
    <source>
        <strain evidence="11">NT08</strain>
    </source>
</reference>
<name>A0A0B5QU07_CLOBE</name>
<dbReference type="SUPFAM" id="SSF52794">
    <property type="entry name" value="PTS system IIB component-like"/>
    <property type="match status" value="1"/>
</dbReference>
<dbReference type="PROSITE" id="PS51100">
    <property type="entry name" value="PTS_EIIB_TYPE_3"/>
    <property type="match status" value="1"/>
</dbReference>
<dbReference type="Proteomes" id="UP000631418">
    <property type="component" value="Unassembled WGS sequence"/>
</dbReference>
<reference evidence="10" key="6">
    <citation type="submission" date="2020-04" db="EMBL/GenBank/DDBJ databases">
        <authorList>
            <person name="Brown S."/>
        </authorList>
    </citation>
    <scope>NUCLEOTIDE SEQUENCE</scope>
    <source>
        <strain evidence="10">DJ015</strain>
    </source>
</reference>
<evidence type="ECO:0000313" key="15">
    <source>
        <dbReference type="EMBL" id="NSB12593.1"/>
    </source>
</evidence>
<evidence type="ECO:0000313" key="18">
    <source>
        <dbReference type="Proteomes" id="UP000031866"/>
    </source>
</evidence>
<dbReference type="OrthoDB" id="9808134at2"/>
<dbReference type="KEGG" id="cbei:LF65_05182"/>
<evidence type="ECO:0000256" key="7">
    <source>
        <dbReference type="PROSITE-ProRule" id="PRU00423"/>
    </source>
</evidence>
<dbReference type="InterPro" id="IPR003501">
    <property type="entry name" value="PTS_EIIB_2/3"/>
</dbReference>
<dbReference type="Pfam" id="PF02302">
    <property type="entry name" value="PTS_IIB"/>
    <property type="match status" value="1"/>
</dbReference>
<evidence type="ECO:0000256" key="5">
    <source>
        <dbReference type="ARBA" id="ARBA00022683"/>
    </source>
</evidence>
<feature type="domain" description="PTS EIIB type-3" evidence="8">
    <location>
        <begin position="1"/>
        <end position="103"/>
    </location>
</feature>
<dbReference type="Proteomes" id="UP000031866">
    <property type="component" value="Chromosome"/>
</dbReference>